<proteinExistence type="predicted"/>
<dbReference type="OrthoDB" id="9965965at2"/>
<evidence type="ECO:0000313" key="1">
    <source>
        <dbReference type="EMBL" id="SIS17697.1"/>
    </source>
</evidence>
<keyword evidence="2" id="KW-1185">Reference proteome</keyword>
<dbReference type="Proteomes" id="UP000186019">
    <property type="component" value="Unassembled WGS sequence"/>
</dbReference>
<protein>
    <submittedName>
        <fullName evidence="1">Uncharacterized protein</fullName>
    </submittedName>
</protein>
<reference evidence="1 2" key="1">
    <citation type="submission" date="2017-01" db="EMBL/GenBank/DDBJ databases">
        <authorList>
            <person name="Mah S.A."/>
            <person name="Swanson W.J."/>
            <person name="Moy G.W."/>
            <person name="Vacquier V.D."/>
        </authorList>
    </citation>
    <scope>NUCLEOTIDE SEQUENCE [LARGE SCALE GENOMIC DNA]</scope>
    <source>
        <strain evidence="1 2">DSM 29590</strain>
    </source>
</reference>
<organism evidence="1 2">
    <name type="scientific">Roseovarius nanhaiticus</name>
    <dbReference type="NCBI Taxonomy" id="573024"/>
    <lineage>
        <taxon>Bacteria</taxon>
        <taxon>Pseudomonadati</taxon>
        <taxon>Pseudomonadota</taxon>
        <taxon>Alphaproteobacteria</taxon>
        <taxon>Rhodobacterales</taxon>
        <taxon>Roseobacteraceae</taxon>
        <taxon>Roseovarius</taxon>
    </lineage>
</organism>
<evidence type="ECO:0000313" key="2">
    <source>
        <dbReference type="Proteomes" id="UP000186019"/>
    </source>
</evidence>
<name>A0A1N7GYJ5_9RHOB</name>
<dbReference type="EMBL" id="FTNV01000002">
    <property type="protein sequence ID" value="SIS17697.1"/>
    <property type="molecule type" value="Genomic_DNA"/>
</dbReference>
<sequence length="492" mass="54246">MDIALIQTHPCDLIQLLKTLRTKLPRALVDRVSDLDLTPDADLPRQIGHLPDATEEEEARLIAALDALGEKALQVQRGTLVVQIAPAEVRMETRMDIGAIVDLLRPDLAHVGALPRGAAEDIWKTVLERTASGVPFPQEGYEGEHAKAYASIIQQFDGFVPHEDGGRHLKPSDMDRLKRHRIKRHVWTEVTADLHEILTHFVVAREWLDSGGKLRNYTRDQMFAKLGFMVDLNNKYGLCKESAKVPLSLDIAAAITGKLLMVANPSVGFAFGMLWKVVAAQRPGGGEVKAKIAEMHAALFEVFEQTIQTLEQALIALVADWGNLITFVAATQSGAIDWPDDAMPLRRAHAVGYHTACLMTLMKLKSDTETYKSSLDSHMWGVVQYSQQCSATKRHYEEGKGILRGKSTEPDCLGGRWNYSWFFGNVHTSPGSGYGPPPPKIKLAPAALANKLFLDGTDSDPGLGLSTHFFDKPDTRAAWQLHSVRTKLAGTI</sequence>
<dbReference type="AlphaFoldDB" id="A0A1N7GYJ5"/>
<dbReference type="RefSeq" id="WP_076534006.1">
    <property type="nucleotide sequence ID" value="NZ_FOAC01000003.1"/>
</dbReference>
<gene>
    <name evidence="1" type="ORF">SAMN05421666_2245</name>
</gene>
<dbReference type="STRING" id="573024.SAMN05216208_3074"/>
<accession>A0A1N7GYJ5</accession>